<proteinExistence type="predicted"/>
<accession>A0A7K0K359</accession>
<dbReference type="RefSeq" id="WP_154545020.1">
    <property type="nucleotide sequence ID" value="NZ_VUMY01000010.1"/>
</dbReference>
<organism evidence="7 8">
    <name type="scientific">Mobiluncus porci</name>
    <dbReference type="NCBI Taxonomy" id="2652278"/>
    <lineage>
        <taxon>Bacteria</taxon>
        <taxon>Bacillati</taxon>
        <taxon>Actinomycetota</taxon>
        <taxon>Actinomycetes</taxon>
        <taxon>Actinomycetales</taxon>
        <taxon>Actinomycetaceae</taxon>
        <taxon>Mobiluncus</taxon>
    </lineage>
</organism>
<dbReference type="AlphaFoldDB" id="A0A7K0K359"/>
<feature type="transmembrane region" description="Helical" evidence="6">
    <location>
        <begin position="252"/>
        <end position="273"/>
    </location>
</feature>
<dbReference type="PRINTS" id="PR00447">
    <property type="entry name" value="NATRESASSCMP"/>
</dbReference>
<keyword evidence="8" id="KW-1185">Reference proteome</keyword>
<dbReference type="NCBIfam" id="NF001923">
    <property type="entry name" value="PRK00701.1"/>
    <property type="match status" value="1"/>
</dbReference>
<reference evidence="7 8" key="1">
    <citation type="submission" date="2019-08" db="EMBL/GenBank/DDBJ databases">
        <title>In-depth cultivation of the pig gut microbiome towards novel bacterial diversity and tailored functional studies.</title>
        <authorList>
            <person name="Wylensek D."/>
            <person name="Hitch T.C.A."/>
            <person name="Clavel T."/>
        </authorList>
    </citation>
    <scope>NUCLEOTIDE SEQUENCE [LARGE SCALE GENOMIC DNA]</scope>
    <source>
        <strain evidence="7 8">RF-GAM-744-WT-7</strain>
    </source>
</reference>
<dbReference type="InterPro" id="IPR001046">
    <property type="entry name" value="NRAMP_fam"/>
</dbReference>
<dbReference type="GO" id="GO:0005886">
    <property type="term" value="C:plasma membrane"/>
    <property type="evidence" value="ECO:0007669"/>
    <property type="project" value="TreeGrafter"/>
</dbReference>
<name>A0A7K0K359_9ACTO</name>
<feature type="transmembrane region" description="Helical" evidence="6">
    <location>
        <begin position="165"/>
        <end position="184"/>
    </location>
</feature>
<comment type="caution">
    <text evidence="7">The sequence shown here is derived from an EMBL/GenBank/DDBJ whole genome shotgun (WGS) entry which is preliminary data.</text>
</comment>
<evidence type="ECO:0000256" key="3">
    <source>
        <dbReference type="ARBA" id="ARBA00022692"/>
    </source>
</evidence>
<keyword evidence="3 6" id="KW-0812">Transmembrane</keyword>
<dbReference type="NCBIfam" id="NF037982">
    <property type="entry name" value="Nramp_1"/>
    <property type="match status" value="1"/>
</dbReference>
<evidence type="ECO:0000313" key="7">
    <source>
        <dbReference type="EMBL" id="MST49913.1"/>
    </source>
</evidence>
<dbReference type="PANTHER" id="PTHR11706:SF33">
    <property type="entry name" value="NATURAL RESISTANCE-ASSOCIATED MACROPHAGE PROTEIN 2"/>
    <property type="match status" value="1"/>
</dbReference>
<comment type="subcellular location">
    <subcellularLocation>
        <location evidence="1">Membrane</location>
        <topology evidence="1">Multi-pass membrane protein</topology>
    </subcellularLocation>
</comment>
<evidence type="ECO:0000256" key="5">
    <source>
        <dbReference type="ARBA" id="ARBA00023136"/>
    </source>
</evidence>
<sequence length="427" mass="44746">MNRQGEPNLDSSFDNDPAKAVGRKSLVALMGPAFVAAVAYVDPGNVAANITAGSRYGYALVWVLVLANFMAMLIQYESAKFGIVTGKSLPEMLGSRLKKRSRLAFWVQAELVAAATDLAEVMGGAIALNLLFHTPLLVGGVIVGAVSIALLALQNTSGQIVFERIVMGLLLIITLGFVGGLVVAPPQWQAAVAGLRPTFPSSDSVLVAASMLGATVMPHAIYLHSSLTKDRHGHEEDNVWKRRILKATKLDVFWALLIAGSVNISLVLLAASALQGDHGGIETDTIDGAYQVIAQALGMGVATVFAVGLLASGLASTSVGAYAGSEIMHGLLKIHVPLLARRLVTLIPALVILAIGFEPTWALVLSQVLLSLGIPFALIPLVVYTSRRDIMGEFADPKPLLAINIIVAGLIIALNLGLLVLSFTGAG</sequence>
<evidence type="ECO:0000256" key="1">
    <source>
        <dbReference type="ARBA" id="ARBA00004141"/>
    </source>
</evidence>
<dbReference type="GO" id="GO:0005384">
    <property type="term" value="F:manganese ion transmembrane transporter activity"/>
    <property type="evidence" value="ECO:0007669"/>
    <property type="project" value="TreeGrafter"/>
</dbReference>
<feature type="transmembrane region" description="Helical" evidence="6">
    <location>
        <begin position="338"/>
        <end position="357"/>
    </location>
</feature>
<keyword evidence="5 6" id="KW-0472">Membrane</keyword>
<evidence type="ECO:0000313" key="8">
    <source>
        <dbReference type="Proteomes" id="UP000442535"/>
    </source>
</evidence>
<feature type="transmembrane region" description="Helical" evidence="6">
    <location>
        <begin position="204"/>
        <end position="223"/>
    </location>
</feature>
<feature type="transmembrane region" description="Helical" evidence="6">
    <location>
        <begin position="56"/>
        <end position="74"/>
    </location>
</feature>
<dbReference type="GO" id="GO:0015086">
    <property type="term" value="F:cadmium ion transmembrane transporter activity"/>
    <property type="evidence" value="ECO:0007669"/>
    <property type="project" value="TreeGrafter"/>
</dbReference>
<gene>
    <name evidence="7" type="primary">mntH</name>
    <name evidence="7" type="ORF">FYJ63_06645</name>
</gene>
<keyword evidence="2" id="KW-0813">Transport</keyword>
<dbReference type="Pfam" id="PF01566">
    <property type="entry name" value="Nramp"/>
    <property type="match status" value="1"/>
</dbReference>
<feature type="transmembrane region" description="Helical" evidence="6">
    <location>
        <begin position="363"/>
        <end position="384"/>
    </location>
</feature>
<evidence type="ECO:0000256" key="2">
    <source>
        <dbReference type="ARBA" id="ARBA00022448"/>
    </source>
</evidence>
<evidence type="ECO:0000256" key="6">
    <source>
        <dbReference type="SAM" id="Phobius"/>
    </source>
</evidence>
<dbReference type="Proteomes" id="UP000442535">
    <property type="component" value="Unassembled WGS sequence"/>
</dbReference>
<dbReference type="NCBIfam" id="TIGR01197">
    <property type="entry name" value="nramp"/>
    <property type="match status" value="1"/>
</dbReference>
<evidence type="ECO:0000256" key="4">
    <source>
        <dbReference type="ARBA" id="ARBA00022989"/>
    </source>
</evidence>
<feature type="transmembrane region" description="Helical" evidence="6">
    <location>
        <begin position="293"/>
        <end position="317"/>
    </location>
</feature>
<keyword evidence="4 6" id="KW-1133">Transmembrane helix</keyword>
<feature type="transmembrane region" description="Helical" evidence="6">
    <location>
        <begin position="405"/>
        <end position="426"/>
    </location>
</feature>
<protein>
    <submittedName>
        <fullName evidence="7">Mn(2+) uptake NRAMP transporter MntH</fullName>
    </submittedName>
</protein>
<dbReference type="PANTHER" id="PTHR11706">
    <property type="entry name" value="SOLUTE CARRIER PROTEIN FAMILY 11 MEMBER"/>
    <property type="match status" value="1"/>
</dbReference>
<dbReference type="EMBL" id="VUMY01000010">
    <property type="protein sequence ID" value="MST49913.1"/>
    <property type="molecule type" value="Genomic_DNA"/>
</dbReference>
<feature type="transmembrane region" description="Helical" evidence="6">
    <location>
        <begin position="134"/>
        <end position="153"/>
    </location>
</feature>
<dbReference type="GO" id="GO:0034755">
    <property type="term" value="P:iron ion transmembrane transport"/>
    <property type="evidence" value="ECO:0007669"/>
    <property type="project" value="TreeGrafter"/>
</dbReference>
<feature type="transmembrane region" description="Helical" evidence="6">
    <location>
        <begin position="21"/>
        <end position="41"/>
    </location>
</feature>